<feature type="domain" description="Ig-like" evidence="3">
    <location>
        <begin position="998"/>
        <end position="1090"/>
    </location>
</feature>
<proteinExistence type="predicted"/>
<evidence type="ECO:0000256" key="2">
    <source>
        <dbReference type="ARBA" id="ARBA00023319"/>
    </source>
</evidence>
<dbReference type="Pfam" id="PF13927">
    <property type="entry name" value="Ig_3"/>
    <property type="match status" value="6"/>
</dbReference>
<dbReference type="InterPro" id="IPR036179">
    <property type="entry name" value="Ig-like_dom_sf"/>
</dbReference>
<reference evidence="4" key="2">
    <citation type="submission" date="2025-08" db="UniProtKB">
        <authorList>
            <consortium name="Ensembl"/>
        </authorList>
    </citation>
    <scope>IDENTIFICATION</scope>
</reference>
<evidence type="ECO:0000259" key="3">
    <source>
        <dbReference type="PROSITE" id="PS50835"/>
    </source>
</evidence>
<dbReference type="InterPro" id="IPR013783">
    <property type="entry name" value="Ig-like_fold"/>
</dbReference>
<dbReference type="SMART" id="SM00408">
    <property type="entry name" value="IGc2"/>
    <property type="match status" value="13"/>
</dbReference>
<dbReference type="HOGENOM" id="CLU_006831_1_0_1"/>
<dbReference type="GO" id="GO:0005886">
    <property type="term" value="C:plasma membrane"/>
    <property type="evidence" value="ECO:0007669"/>
    <property type="project" value="TreeGrafter"/>
</dbReference>
<dbReference type="GeneTree" id="ENSGT00440000038972"/>
<feature type="domain" description="Ig-like" evidence="3">
    <location>
        <begin position="337"/>
        <end position="423"/>
    </location>
</feature>
<dbReference type="GO" id="GO:0007156">
    <property type="term" value="P:homophilic cell adhesion via plasma membrane adhesion molecules"/>
    <property type="evidence" value="ECO:0007669"/>
    <property type="project" value="TreeGrafter"/>
</dbReference>
<feature type="domain" description="Ig-like" evidence="3">
    <location>
        <begin position="1188"/>
        <end position="1264"/>
    </location>
</feature>
<dbReference type="OMA" id="NRMTRIF"/>
<reference evidence="4" key="3">
    <citation type="submission" date="2025-09" db="UniProtKB">
        <authorList>
            <consortium name="Ensembl"/>
        </authorList>
    </citation>
    <scope>IDENTIFICATION</scope>
</reference>
<feature type="domain" description="Ig-like" evidence="3">
    <location>
        <begin position="618"/>
        <end position="706"/>
    </location>
</feature>
<dbReference type="FunFam" id="2.60.40.10:FF:000130">
    <property type="entry name" value="Hemicentin 1"/>
    <property type="match status" value="8"/>
</dbReference>
<keyword evidence="2" id="KW-0393">Immunoglobulin domain</keyword>
<dbReference type="GO" id="GO:0008046">
    <property type="term" value="F:axon guidance receptor activity"/>
    <property type="evidence" value="ECO:0007669"/>
    <property type="project" value="TreeGrafter"/>
</dbReference>
<feature type="domain" description="Ig-like" evidence="3">
    <location>
        <begin position="1096"/>
        <end position="1184"/>
    </location>
</feature>
<dbReference type="InterPro" id="IPR013098">
    <property type="entry name" value="Ig_I-set"/>
</dbReference>
<organism evidence="4 5">
    <name type="scientific">Ciona savignyi</name>
    <name type="common">Pacific transparent sea squirt</name>
    <dbReference type="NCBI Taxonomy" id="51511"/>
    <lineage>
        <taxon>Eukaryota</taxon>
        <taxon>Metazoa</taxon>
        <taxon>Chordata</taxon>
        <taxon>Tunicata</taxon>
        <taxon>Ascidiacea</taxon>
        <taxon>Phlebobranchia</taxon>
        <taxon>Cionidae</taxon>
        <taxon>Ciona</taxon>
    </lineage>
</organism>
<dbReference type="GO" id="GO:0030424">
    <property type="term" value="C:axon"/>
    <property type="evidence" value="ECO:0007669"/>
    <property type="project" value="TreeGrafter"/>
</dbReference>
<dbReference type="SMART" id="SM00409">
    <property type="entry name" value="IG"/>
    <property type="match status" value="14"/>
</dbReference>
<dbReference type="InterPro" id="IPR003598">
    <property type="entry name" value="Ig_sub2"/>
</dbReference>
<protein>
    <recommendedName>
        <fullName evidence="3">Ig-like domain-containing protein</fullName>
    </recommendedName>
</protein>
<evidence type="ECO:0000313" key="4">
    <source>
        <dbReference type="Ensembl" id="ENSCSAVP00000008553.1"/>
    </source>
</evidence>
<dbReference type="PROSITE" id="PS50835">
    <property type="entry name" value="IG_LIKE"/>
    <property type="match status" value="13"/>
</dbReference>
<dbReference type="GO" id="GO:0043025">
    <property type="term" value="C:neuronal cell body"/>
    <property type="evidence" value="ECO:0007669"/>
    <property type="project" value="TreeGrafter"/>
</dbReference>
<dbReference type="InterPro" id="IPR003599">
    <property type="entry name" value="Ig_sub"/>
</dbReference>
<sequence>LIIQLPKLTPYDDGSLVILQVARSDAGQFTCTARNPAGSDHGNINLTVGMLPRITTTDLVYNTVEHIPVSMQCVATGNPLPDIVWRKDGDPRSLEQLSGYEVSGDGTLTILDPNHDDEGRYSCMASNPAGVDSIDVILEIYLRPQSNDSIHEYIVTIGHSVTLVCDVSGSDPPPYEWLKEGETVSGDEVGLVISSAGSLTLASAALDDAGSYKCVATNIAGSAENNMRLTVQVPPSIRRGPSLIKVLKSETASLQCHATGLPTPTITWSREDVLIDELGGRFSVLTGSSELRIRNTELTDDGQYFCTAMNPAGSDSSAIMLDVQSHPTLNPLDICIPSIANNNCTVTPIELGRLSLPCNASGDPKPTIRWYYNGAELTGADPNVDIDTDGTLTLYVVTADNNGEYVCEAENERGIIRKFIRLDVYVPPAIRDNDAVSVQTVIVDDSVDMHCYADGIPFPVIRWYTGVNEVIPDDERVQFVNRNQTLRINSALVSDTGSYKCIAINVAGDASKDFDLDVHVPPTIRGSGDVTKVSVVLNNDITMECNVEGIPTPTIEWRKGGQISAVYLLPPSMQLVKQNVELTVSNALESDAGRYQCVADNTAGNATKDFLLDVYLPPSIGGESVVNITVVENTPVTMLCEVDAFPPPAITWFKNARPLLLHPGVRFITEGGRFLLIDSSEVEDDGRYTCSASNTVGVDDKHYQVNVRVPPSIQDSDIAQDLWVAEGHNISLTCDADAIPAPTIEWLVNGVPLTPNPRALVQSGGRTLLVSNARGEDAAVYSCVATNVAGSSSRDIRLDVYFTPTIADSDVTDNLYPDKGRPFRLSCPITGYPRPQIEWYKDGFRIASTSPGSSVAASYELSEGGQYLTVGAAQLRHTGGYSCRATNEAGEDAKKINVKVRVPPSINEEGSSPSDVTTHVNSPTLLRCSAYGIPSPTIQWLKDGEPLDIDNENVMIQFGGRYLRIFNTYLSDEGAYTCIATNPAGETSRNINLHVNVPPVIEGSNDIYPKAIGVPTNHTISLTCCPVTGSPTPVITWFKNGQAVDLDSDKFDVQQEGQILSILSSEVSDAGHYDCRAKNKAGDDNKVFVANVRVPPTISGPARERRIAFQNTAVVMLCDAYGVPAPSLTWLRNGSPLPNNPRYQVLSNGRLMIIASVQQSDDGEFACVASNVVGETDKTYEVVTYVAPTLPTTSGDITVDIGETVSLSCENSAVPTPSVKWSKNGNNLNDELITLSEDSQILVISDAQEEDVGRYLCVVSNDAG</sequence>
<feature type="domain" description="Ig-like" evidence="3">
    <location>
        <begin position="904"/>
        <end position="992"/>
    </location>
</feature>
<reference evidence="5" key="1">
    <citation type="submission" date="2003-08" db="EMBL/GenBank/DDBJ databases">
        <authorList>
            <person name="Birren B."/>
            <person name="Nusbaum C."/>
            <person name="Abebe A."/>
            <person name="Abouelleil A."/>
            <person name="Adekoya E."/>
            <person name="Ait-zahra M."/>
            <person name="Allen N."/>
            <person name="Allen T."/>
            <person name="An P."/>
            <person name="Anderson M."/>
            <person name="Anderson S."/>
            <person name="Arachchi H."/>
            <person name="Armbruster J."/>
            <person name="Bachantsang P."/>
            <person name="Baldwin J."/>
            <person name="Barry A."/>
            <person name="Bayul T."/>
            <person name="Blitshsteyn B."/>
            <person name="Bloom T."/>
            <person name="Blye J."/>
            <person name="Boguslavskiy L."/>
            <person name="Borowsky M."/>
            <person name="Boukhgalter B."/>
            <person name="Brunache A."/>
            <person name="Butler J."/>
            <person name="Calixte N."/>
            <person name="Calvo S."/>
            <person name="Camarata J."/>
            <person name="Campo K."/>
            <person name="Chang J."/>
            <person name="Cheshatsang Y."/>
            <person name="Citroen M."/>
            <person name="Collymore A."/>
            <person name="Considine T."/>
            <person name="Cook A."/>
            <person name="Cooke P."/>
            <person name="Corum B."/>
            <person name="Cuomo C."/>
            <person name="David R."/>
            <person name="Dawoe T."/>
            <person name="Degray S."/>
            <person name="Dodge S."/>
            <person name="Dooley K."/>
            <person name="Dorje P."/>
            <person name="Dorjee K."/>
            <person name="Dorris L."/>
            <person name="Duffey N."/>
            <person name="Dupes A."/>
            <person name="Elkins T."/>
            <person name="Engels R."/>
            <person name="Erickson J."/>
            <person name="Farina A."/>
            <person name="Faro S."/>
            <person name="Ferreira P."/>
            <person name="Fischer H."/>
            <person name="Fitzgerald M."/>
            <person name="Foley K."/>
            <person name="Gage D."/>
            <person name="Galagan J."/>
            <person name="Gearin G."/>
            <person name="Gnerre S."/>
            <person name="Gnirke A."/>
            <person name="Goyette A."/>
            <person name="Graham J."/>
            <person name="Grandbois E."/>
            <person name="Gyaltsen K."/>
            <person name="Hafez N."/>
            <person name="Hagopian D."/>
            <person name="Hagos B."/>
            <person name="Hall J."/>
            <person name="Hatcher B."/>
            <person name="Heller A."/>
            <person name="Higgins H."/>
            <person name="Honan T."/>
            <person name="Horn A."/>
            <person name="Houde N."/>
            <person name="Hughes L."/>
            <person name="Hulme W."/>
            <person name="Husby E."/>
            <person name="Iliev I."/>
            <person name="Jaffe D."/>
            <person name="Jones C."/>
            <person name="Kamal M."/>
            <person name="Kamat A."/>
            <person name="Kamvysselis M."/>
            <person name="Karlsson E."/>
            <person name="Kells C."/>
            <person name="Kieu A."/>
            <person name="Kisner P."/>
            <person name="Kodira C."/>
            <person name="Kulbokas E."/>
            <person name="Labutti K."/>
            <person name="Lama D."/>
            <person name="Landers T."/>
            <person name="Leger J."/>
            <person name="Levine S."/>
            <person name="Lewis D."/>
            <person name="Lewis T."/>
            <person name="Lindblad-toh K."/>
            <person name="Liu X."/>
            <person name="Lokyitsang T."/>
            <person name="Lokyitsang Y."/>
            <person name="Lucien O."/>
            <person name="Lui A."/>
            <person name="Ma L.J."/>
            <person name="Mabbitt R."/>
            <person name="Macdonald J."/>
            <person name="Maclean C."/>
            <person name="Major J."/>
            <person name="Manning J."/>
            <person name="Marabella R."/>
            <person name="Maru K."/>
            <person name="Matthews C."/>
            <person name="Mauceli E."/>
            <person name="Mccarthy M."/>
            <person name="Mcdonough S."/>
            <person name="Mcghee T."/>
            <person name="Meldrim J."/>
            <person name="Meneus L."/>
            <person name="Mesirov J."/>
            <person name="Mihalev A."/>
            <person name="Mihova T."/>
            <person name="Mikkelsen T."/>
            <person name="Mlenga V."/>
            <person name="Moru K."/>
            <person name="Mozes J."/>
            <person name="Mulrain L."/>
            <person name="Munson G."/>
            <person name="Naylor J."/>
            <person name="Newes C."/>
            <person name="Nguyen C."/>
            <person name="Nguyen N."/>
            <person name="Nguyen T."/>
            <person name="Nicol R."/>
            <person name="Nielsen C."/>
            <person name="Nizzari M."/>
            <person name="Norbu C."/>
            <person name="Norbu N."/>
            <person name="O'donnell P."/>
            <person name="Okoawo O."/>
            <person name="O'leary S."/>
            <person name="Omotosho B."/>
            <person name="O'neill K."/>
            <person name="Osman S."/>
            <person name="Parker S."/>
            <person name="Perrin D."/>
            <person name="Phunkhang P."/>
            <person name="Piqani B."/>
            <person name="Purcell S."/>
            <person name="Rachupka T."/>
            <person name="Ramasamy U."/>
            <person name="Rameau R."/>
            <person name="Ray V."/>
            <person name="Raymond C."/>
            <person name="Retta R."/>
            <person name="Richardson S."/>
            <person name="Rise C."/>
            <person name="Rodriguez J."/>
            <person name="Rogers J."/>
            <person name="Rogov P."/>
            <person name="Rutman M."/>
            <person name="Schupbach R."/>
            <person name="Seaman C."/>
            <person name="Settipalli S."/>
            <person name="Sharpe T."/>
            <person name="Sheridan J."/>
            <person name="Sherpa N."/>
            <person name="Shi J."/>
            <person name="Smirnov S."/>
            <person name="Smith C."/>
            <person name="Sougnez C."/>
            <person name="Spencer B."/>
            <person name="Stalker J."/>
            <person name="Stange-thomann N."/>
            <person name="Stavropoulos S."/>
            <person name="Stetson K."/>
            <person name="Stone C."/>
            <person name="Stone S."/>
            <person name="Stubbs M."/>
            <person name="Talamas J."/>
            <person name="Tchuinga P."/>
            <person name="Tenzing P."/>
            <person name="Tesfaye S."/>
            <person name="Theodore J."/>
            <person name="Thoulutsang Y."/>
            <person name="Topham K."/>
            <person name="Towey S."/>
            <person name="Tsamla T."/>
            <person name="Tsomo N."/>
            <person name="Vallee D."/>
            <person name="Vassiliev H."/>
            <person name="Venkataraman V."/>
            <person name="Vinson J."/>
            <person name="Vo A."/>
            <person name="Wade C."/>
            <person name="Wang S."/>
            <person name="Wangchuk T."/>
            <person name="Wangdi T."/>
            <person name="Whittaker C."/>
            <person name="Wilkinson J."/>
            <person name="Wu Y."/>
            <person name="Wyman D."/>
            <person name="Yadav S."/>
            <person name="Yang S."/>
            <person name="Yang X."/>
            <person name="Yeager S."/>
            <person name="Yee E."/>
            <person name="Young G."/>
            <person name="Zainoun J."/>
            <person name="Zembeck L."/>
            <person name="Zimmer A."/>
            <person name="Zody M."/>
            <person name="Lander E."/>
        </authorList>
    </citation>
    <scope>NUCLEOTIDE SEQUENCE [LARGE SCALE GENOMIC DNA]</scope>
</reference>
<feature type="domain" description="Ig-like" evidence="3">
    <location>
        <begin position="522"/>
        <end position="613"/>
    </location>
</feature>
<dbReference type="Pfam" id="PF07679">
    <property type="entry name" value="I-set"/>
    <property type="match status" value="8"/>
</dbReference>
<dbReference type="PANTHER" id="PTHR45080">
    <property type="entry name" value="CONTACTIN 5"/>
    <property type="match status" value="1"/>
</dbReference>
<evidence type="ECO:0000313" key="5">
    <source>
        <dbReference type="Proteomes" id="UP000007875"/>
    </source>
</evidence>
<feature type="domain" description="Ig-like" evidence="3">
    <location>
        <begin position="428"/>
        <end position="517"/>
    </location>
</feature>
<dbReference type="Proteomes" id="UP000007875">
    <property type="component" value="Unassembled WGS sequence"/>
</dbReference>
<dbReference type="Ensembl" id="ENSCSAVT00000008663.1">
    <property type="protein sequence ID" value="ENSCSAVP00000008553.1"/>
    <property type="gene ID" value="ENSCSAVG00000005082.1"/>
</dbReference>
<feature type="domain" description="Ig-like" evidence="3">
    <location>
        <begin position="711"/>
        <end position="799"/>
    </location>
</feature>
<feature type="domain" description="Ig-like" evidence="3">
    <location>
        <begin position="52"/>
        <end position="139"/>
    </location>
</feature>
<dbReference type="Gene3D" id="2.60.40.10">
    <property type="entry name" value="Immunoglobulins"/>
    <property type="match status" value="14"/>
</dbReference>
<feature type="domain" description="Ig-like" evidence="3">
    <location>
        <begin position="144"/>
        <end position="230"/>
    </location>
</feature>
<dbReference type="SUPFAM" id="SSF48726">
    <property type="entry name" value="Immunoglobulin"/>
    <property type="match status" value="14"/>
</dbReference>
<dbReference type="PANTHER" id="PTHR45080:SF28">
    <property type="entry name" value="HEMICENTIN-2"/>
    <property type="match status" value="1"/>
</dbReference>
<keyword evidence="1" id="KW-1015">Disulfide bond</keyword>
<dbReference type="GO" id="GO:0050808">
    <property type="term" value="P:synapse organization"/>
    <property type="evidence" value="ECO:0007669"/>
    <property type="project" value="TreeGrafter"/>
</dbReference>
<feature type="domain" description="Ig-like" evidence="3">
    <location>
        <begin position="804"/>
        <end position="897"/>
    </location>
</feature>
<dbReference type="InterPro" id="IPR007110">
    <property type="entry name" value="Ig-like_dom"/>
</dbReference>
<dbReference type="FunFam" id="2.60.40.10:FF:000032">
    <property type="entry name" value="palladin isoform X1"/>
    <property type="match status" value="3"/>
</dbReference>
<feature type="domain" description="Ig-like" evidence="3">
    <location>
        <begin position="235"/>
        <end position="324"/>
    </location>
</feature>
<dbReference type="InterPro" id="IPR050958">
    <property type="entry name" value="Cell_Adh-Cytoskel_Orgn"/>
</dbReference>
<dbReference type="AlphaFoldDB" id="H2YT93"/>
<keyword evidence="5" id="KW-1185">Reference proteome</keyword>
<name>H2YT93_CIOSA</name>
<dbReference type="CDD" id="cd00096">
    <property type="entry name" value="Ig"/>
    <property type="match status" value="2"/>
</dbReference>
<accession>H2YT93</accession>
<evidence type="ECO:0000256" key="1">
    <source>
        <dbReference type="ARBA" id="ARBA00023157"/>
    </source>
</evidence>